<keyword evidence="3" id="KW-0804">Transcription</keyword>
<gene>
    <name evidence="5" type="ORF">ACFQFQ_22300</name>
</gene>
<evidence type="ECO:0000256" key="3">
    <source>
        <dbReference type="ARBA" id="ARBA00023163"/>
    </source>
</evidence>
<dbReference type="InterPro" id="IPR036390">
    <property type="entry name" value="WH_DNA-bd_sf"/>
</dbReference>
<dbReference type="InterPro" id="IPR036388">
    <property type="entry name" value="WH-like_DNA-bd_sf"/>
</dbReference>
<protein>
    <submittedName>
        <fullName evidence="5">GntR family transcriptional regulator</fullName>
    </submittedName>
</protein>
<dbReference type="Gene3D" id="1.20.120.530">
    <property type="entry name" value="GntR ligand-binding domain-like"/>
    <property type="match status" value="1"/>
</dbReference>
<evidence type="ECO:0000313" key="6">
    <source>
        <dbReference type="Proteomes" id="UP001596353"/>
    </source>
</evidence>
<dbReference type="EMBL" id="JBHSWG010000003">
    <property type="protein sequence ID" value="MFC6761568.1"/>
    <property type="molecule type" value="Genomic_DNA"/>
</dbReference>
<dbReference type="PANTHER" id="PTHR43537:SF39">
    <property type="entry name" value="HTH-TYPE TRANSCRIPTIONAL REGULATOR MCBR"/>
    <property type="match status" value="1"/>
</dbReference>
<dbReference type="InterPro" id="IPR008920">
    <property type="entry name" value="TF_FadR/GntR_C"/>
</dbReference>
<dbReference type="PROSITE" id="PS50949">
    <property type="entry name" value="HTH_GNTR"/>
    <property type="match status" value="1"/>
</dbReference>
<keyword evidence="6" id="KW-1185">Reference proteome</keyword>
<dbReference type="Proteomes" id="UP001596353">
    <property type="component" value="Unassembled WGS sequence"/>
</dbReference>
<dbReference type="SUPFAM" id="SSF48008">
    <property type="entry name" value="GntR ligand-binding domain-like"/>
    <property type="match status" value="1"/>
</dbReference>
<comment type="caution">
    <text evidence="5">The sequence shown here is derived from an EMBL/GenBank/DDBJ whole genome shotgun (WGS) entry which is preliminary data.</text>
</comment>
<accession>A0ABW2B7P4</accession>
<dbReference type="PANTHER" id="PTHR43537">
    <property type="entry name" value="TRANSCRIPTIONAL REGULATOR, GNTR FAMILY"/>
    <property type="match status" value="1"/>
</dbReference>
<dbReference type="SUPFAM" id="SSF46785">
    <property type="entry name" value="Winged helix' DNA-binding domain"/>
    <property type="match status" value="1"/>
</dbReference>
<evidence type="ECO:0000256" key="1">
    <source>
        <dbReference type="ARBA" id="ARBA00023015"/>
    </source>
</evidence>
<feature type="domain" description="HTH gntR-type" evidence="4">
    <location>
        <begin position="7"/>
        <end position="74"/>
    </location>
</feature>
<keyword evidence="1" id="KW-0805">Transcription regulation</keyword>
<evidence type="ECO:0000256" key="2">
    <source>
        <dbReference type="ARBA" id="ARBA00023125"/>
    </source>
</evidence>
<organism evidence="5 6">
    <name type="scientific">Sulfitobacter porphyrae</name>
    <dbReference type="NCBI Taxonomy" id="1246864"/>
    <lineage>
        <taxon>Bacteria</taxon>
        <taxon>Pseudomonadati</taxon>
        <taxon>Pseudomonadota</taxon>
        <taxon>Alphaproteobacteria</taxon>
        <taxon>Rhodobacterales</taxon>
        <taxon>Roseobacteraceae</taxon>
        <taxon>Sulfitobacter</taxon>
    </lineage>
</organism>
<dbReference type="InterPro" id="IPR011711">
    <property type="entry name" value="GntR_C"/>
</dbReference>
<sequence>MKELNKDSLGHAIYGRVSQDLIRGKLQPNQKLTIRGLADSLGTSSTPVRDAVQRLLQDNALEQRSMRDLRVPVLTTAAYLEITAIRTELEGLAAAGAAAVAQDKDVAMLKRIVLRNEEASAAGKWPLAIEMNQKFHFALAEIAGMPILLGVLSRLWLRTGPLISGYYAKTHNDMVEQHHQIIAACETHDSAAARAAMQADIEKPRDGITQYIQTLEQK</sequence>
<keyword evidence="2" id="KW-0238">DNA-binding</keyword>
<dbReference type="Pfam" id="PF00392">
    <property type="entry name" value="GntR"/>
    <property type="match status" value="1"/>
</dbReference>
<reference evidence="6" key="1">
    <citation type="journal article" date="2019" name="Int. J. Syst. Evol. Microbiol.">
        <title>The Global Catalogue of Microorganisms (GCM) 10K type strain sequencing project: providing services to taxonomists for standard genome sequencing and annotation.</title>
        <authorList>
            <consortium name="The Broad Institute Genomics Platform"/>
            <consortium name="The Broad Institute Genome Sequencing Center for Infectious Disease"/>
            <person name="Wu L."/>
            <person name="Ma J."/>
        </authorList>
    </citation>
    <scope>NUCLEOTIDE SEQUENCE [LARGE SCALE GENOMIC DNA]</scope>
    <source>
        <strain evidence="6">CCUG 66188</strain>
    </source>
</reference>
<evidence type="ECO:0000259" key="4">
    <source>
        <dbReference type="PROSITE" id="PS50949"/>
    </source>
</evidence>
<name>A0ABW2B7P4_9RHOB</name>
<dbReference type="Pfam" id="PF07729">
    <property type="entry name" value="FCD"/>
    <property type="match status" value="1"/>
</dbReference>
<evidence type="ECO:0000313" key="5">
    <source>
        <dbReference type="EMBL" id="MFC6761568.1"/>
    </source>
</evidence>
<dbReference type="SMART" id="SM00895">
    <property type="entry name" value="FCD"/>
    <property type="match status" value="1"/>
</dbReference>
<dbReference type="InterPro" id="IPR000524">
    <property type="entry name" value="Tscrpt_reg_HTH_GntR"/>
</dbReference>
<dbReference type="Gene3D" id="1.10.10.10">
    <property type="entry name" value="Winged helix-like DNA-binding domain superfamily/Winged helix DNA-binding domain"/>
    <property type="match status" value="1"/>
</dbReference>
<proteinExistence type="predicted"/>